<dbReference type="InterPro" id="IPR025110">
    <property type="entry name" value="AMP-bd_C"/>
</dbReference>
<dbReference type="KEGG" id="aser:Asera_25950"/>
<dbReference type="InterPro" id="IPR036736">
    <property type="entry name" value="ACP-like_sf"/>
</dbReference>
<dbReference type="EMBL" id="AP023354">
    <property type="protein sequence ID" value="BCJ28487.1"/>
    <property type="molecule type" value="Genomic_DNA"/>
</dbReference>
<keyword evidence="2" id="KW-0596">Phosphopantetheine</keyword>
<dbReference type="SMART" id="SM00823">
    <property type="entry name" value="PKS_PP"/>
    <property type="match status" value="2"/>
</dbReference>
<accession>A0A810KZW6</accession>
<evidence type="ECO:0000313" key="7">
    <source>
        <dbReference type="Proteomes" id="UP000680750"/>
    </source>
</evidence>
<dbReference type="Gene3D" id="3.40.50.12780">
    <property type="entry name" value="N-terminal domain of ligase-like"/>
    <property type="match status" value="1"/>
</dbReference>
<dbReference type="NCBIfam" id="TIGR01733">
    <property type="entry name" value="AA-adenyl-dom"/>
    <property type="match status" value="1"/>
</dbReference>
<reference evidence="6" key="1">
    <citation type="submission" date="2020-08" db="EMBL/GenBank/DDBJ databases">
        <title>Whole genome shotgun sequence of Actinocatenispora sera NBRC 101916.</title>
        <authorList>
            <person name="Komaki H."/>
            <person name="Tamura T."/>
        </authorList>
    </citation>
    <scope>NUCLEOTIDE SEQUENCE</scope>
    <source>
        <strain evidence="6">NBRC 101916</strain>
    </source>
</reference>
<dbReference type="Gene3D" id="3.30.300.30">
    <property type="match status" value="1"/>
</dbReference>
<dbReference type="InterPro" id="IPR020845">
    <property type="entry name" value="AMP-binding_CS"/>
</dbReference>
<comment type="cofactor">
    <cofactor evidence="1">
        <name>pantetheine 4'-phosphate</name>
        <dbReference type="ChEBI" id="CHEBI:47942"/>
    </cofactor>
</comment>
<feature type="domain" description="Carrier" evidence="5">
    <location>
        <begin position="487"/>
        <end position="561"/>
    </location>
</feature>
<gene>
    <name evidence="6" type="ORF">Asera_25950</name>
</gene>
<dbReference type="CDD" id="cd05930">
    <property type="entry name" value="A_NRPS"/>
    <property type="match status" value="1"/>
</dbReference>
<evidence type="ECO:0000313" key="6">
    <source>
        <dbReference type="EMBL" id="BCJ28487.1"/>
    </source>
</evidence>
<dbReference type="GO" id="GO:0009239">
    <property type="term" value="P:enterobactin biosynthetic process"/>
    <property type="evidence" value="ECO:0007669"/>
    <property type="project" value="TreeGrafter"/>
</dbReference>
<dbReference type="Pfam" id="PF00550">
    <property type="entry name" value="PP-binding"/>
    <property type="match status" value="2"/>
</dbReference>
<dbReference type="GO" id="GO:0047527">
    <property type="term" value="F:2,3-dihydroxybenzoate-serine ligase activity"/>
    <property type="evidence" value="ECO:0007669"/>
    <property type="project" value="TreeGrafter"/>
</dbReference>
<sequence>MADESLFALVLAQARATPDAIAVRQWDRAESYASLLGRAGALAATLPTAGTGLIGVCTERGVEMVVAVLGALGSGAGYLPLDPAHPRDRLRHLVTESQVDAIVVDAAGRAALGRVDVPLVEIPAAPLPLADVPAGPPGRDRLAYLAYTSGSTGTPKGVLVSQRSVLEFVDACRALTGATAADRLLGLTSLSWDASVMDLFLTLTTGATVALVGHRDRIDPARLVGFAAAHEVTWCVCTPPVLALLDPVALPTLRTIVVGGEALPPRLVRRWRDRHLFNVYGPTETTVFVLAADLHGAPDGEPPIGAPVGAHAAYLVDEALQPVPDGEIGELLIGGPGVAYGYLNAPRLTATRFVPDALSGRPGERLYRTGDLARRRPDGQLEFLGRRDGQVKIRGQRVETGEIEAVLQAHPDVTQAAVLALPGPIGPELVAYLAPATAPADGELVAHAARRLTDAMVPRRYVRLDALPFTVVGKVDRDALAALTTIDPAATPADPVAAAWARVLGGSPGPDDDFFAHGGHSLAAMRLVAELRELFARDVTVEDVFAGRTPAGIAARVAAAGPLTGPEPTTGNPPTLSPSQRRLWFVDQLAPDSAAYNIAFAERIRGPLDVPVLAAALRRVADRHDVLRWRIEQHDGVPRPVCDPSGEVPLPVTDVTEAELDDVLRDRAGTVVDLAAGPAWRAELLRLGPTEHVLCLVLHHAVADGWSQSVLYREIAAGYAGTEAPPLLARYADYAAWRADRDAERGQADLAWWTEHLAGAPTVLDLPRDRPRPPVQTYAGAVLAAPLPAAADADVRAAAARHGATPSVVVLAAIGVALARLTGRADHVVGAVVADRRRTAFTDLVGFFVDIVPLRLRSDTGASFADNIRYCLGEVLAAEAHPGAPLEEIVAALGVARDPSRAPLVQVLFNVFNFAEPRLELPGLDVTRVPLPVPGSPFDLTLYLTERDGRFVLEAAYNTDLYRPERMRALLDGLVQLIGTLAAAPEAATADAGPRFDTTGVTDAPAAAPARTGGSAAPATDTERLVAEVWQALLGRTELGATDNFFELGATSLAMVEASSRIAARIGRPVPVVDLFRFPNIRALAEHLDGSADTAALSRARQRSALRRRNIARRPNPR</sequence>
<dbReference type="InterPro" id="IPR042099">
    <property type="entry name" value="ANL_N_sf"/>
</dbReference>
<dbReference type="GO" id="GO:0008610">
    <property type="term" value="P:lipid biosynthetic process"/>
    <property type="evidence" value="ECO:0007669"/>
    <property type="project" value="UniProtKB-ARBA"/>
</dbReference>
<dbReference type="PROSITE" id="PS50075">
    <property type="entry name" value="CARRIER"/>
    <property type="match status" value="2"/>
</dbReference>
<dbReference type="PANTHER" id="PTHR45527">
    <property type="entry name" value="NONRIBOSOMAL PEPTIDE SYNTHETASE"/>
    <property type="match status" value="1"/>
</dbReference>
<dbReference type="Pfam" id="PF13193">
    <property type="entry name" value="AMP-binding_C"/>
    <property type="match status" value="1"/>
</dbReference>
<dbReference type="Gene3D" id="3.30.559.10">
    <property type="entry name" value="Chloramphenicol acetyltransferase-like domain"/>
    <property type="match status" value="1"/>
</dbReference>
<dbReference type="RefSeq" id="WP_035296162.1">
    <property type="nucleotide sequence ID" value="NZ_AP023354.1"/>
</dbReference>
<dbReference type="GO" id="GO:0005829">
    <property type="term" value="C:cytosol"/>
    <property type="evidence" value="ECO:0007669"/>
    <property type="project" value="TreeGrafter"/>
</dbReference>
<feature type="domain" description="Carrier" evidence="5">
    <location>
        <begin position="1017"/>
        <end position="1092"/>
    </location>
</feature>
<dbReference type="InterPro" id="IPR010071">
    <property type="entry name" value="AA_adenyl_dom"/>
</dbReference>
<evidence type="ECO:0000259" key="5">
    <source>
        <dbReference type="PROSITE" id="PS50075"/>
    </source>
</evidence>
<name>A0A810KZW6_9ACTN</name>
<evidence type="ECO:0000256" key="2">
    <source>
        <dbReference type="ARBA" id="ARBA00022450"/>
    </source>
</evidence>
<dbReference type="OrthoDB" id="2472181at2"/>
<dbReference type="Gene3D" id="1.10.1200.10">
    <property type="entry name" value="ACP-like"/>
    <property type="match status" value="2"/>
</dbReference>
<keyword evidence="7" id="KW-1185">Reference proteome</keyword>
<dbReference type="PANTHER" id="PTHR45527:SF1">
    <property type="entry name" value="FATTY ACID SYNTHASE"/>
    <property type="match status" value="1"/>
</dbReference>
<dbReference type="PROSITE" id="PS00455">
    <property type="entry name" value="AMP_BINDING"/>
    <property type="match status" value="1"/>
</dbReference>
<dbReference type="CDD" id="cd19531">
    <property type="entry name" value="LCL_NRPS-like"/>
    <property type="match status" value="1"/>
</dbReference>
<proteinExistence type="predicted"/>
<organism evidence="6 7">
    <name type="scientific">Actinocatenispora sera</name>
    <dbReference type="NCBI Taxonomy" id="390989"/>
    <lineage>
        <taxon>Bacteria</taxon>
        <taxon>Bacillati</taxon>
        <taxon>Actinomycetota</taxon>
        <taxon>Actinomycetes</taxon>
        <taxon>Micromonosporales</taxon>
        <taxon>Micromonosporaceae</taxon>
        <taxon>Actinocatenispora</taxon>
    </lineage>
</organism>
<keyword evidence="3" id="KW-0597">Phosphoprotein</keyword>
<dbReference type="InterPro" id="IPR000873">
    <property type="entry name" value="AMP-dep_synth/lig_dom"/>
</dbReference>
<dbReference type="GO" id="GO:0009366">
    <property type="term" value="C:enterobactin synthetase complex"/>
    <property type="evidence" value="ECO:0007669"/>
    <property type="project" value="TreeGrafter"/>
</dbReference>
<dbReference type="Pfam" id="PF00501">
    <property type="entry name" value="AMP-binding"/>
    <property type="match status" value="1"/>
</dbReference>
<evidence type="ECO:0000256" key="4">
    <source>
        <dbReference type="SAM" id="MobiDB-lite"/>
    </source>
</evidence>
<dbReference type="InterPro" id="IPR009081">
    <property type="entry name" value="PP-bd_ACP"/>
</dbReference>
<dbReference type="SUPFAM" id="SSF52777">
    <property type="entry name" value="CoA-dependent acyltransferases"/>
    <property type="match status" value="2"/>
</dbReference>
<dbReference type="Pfam" id="PF00668">
    <property type="entry name" value="Condensation"/>
    <property type="match status" value="1"/>
</dbReference>
<dbReference type="InterPro" id="IPR045851">
    <property type="entry name" value="AMP-bd_C_sf"/>
</dbReference>
<dbReference type="InterPro" id="IPR001242">
    <property type="entry name" value="Condensation_dom"/>
</dbReference>
<dbReference type="GO" id="GO:0043041">
    <property type="term" value="P:amino acid activation for nonribosomal peptide biosynthetic process"/>
    <property type="evidence" value="ECO:0007669"/>
    <property type="project" value="TreeGrafter"/>
</dbReference>
<evidence type="ECO:0000256" key="3">
    <source>
        <dbReference type="ARBA" id="ARBA00022553"/>
    </source>
</evidence>
<dbReference type="Gene3D" id="3.30.559.30">
    <property type="entry name" value="Nonribosomal peptide synthetase, condensation domain"/>
    <property type="match status" value="1"/>
</dbReference>
<dbReference type="SUPFAM" id="SSF56801">
    <property type="entry name" value="Acetyl-CoA synthetase-like"/>
    <property type="match status" value="1"/>
</dbReference>
<dbReference type="GO" id="GO:0031177">
    <property type="term" value="F:phosphopantetheine binding"/>
    <property type="evidence" value="ECO:0007669"/>
    <property type="project" value="InterPro"/>
</dbReference>
<dbReference type="InterPro" id="IPR023213">
    <property type="entry name" value="CAT-like_dom_sf"/>
</dbReference>
<evidence type="ECO:0000256" key="1">
    <source>
        <dbReference type="ARBA" id="ARBA00001957"/>
    </source>
</evidence>
<feature type="region of interest" description="Disordered" evidence="4">
    <location>
        <begin position="992"/>
        <end position="1019"/>
    </location>
</feature>
<protein>
    <recommendedName>
        <fullName evidence="5">Carrier domain-containing protein</fullName>
    </recommendedName>
</protein>
<dbReference type="SUPFAM" id="SSF47336">
    <property type="entry name" value="ACP-like"/>
    <property type="match status" value="2"/>
</dbReference>
<dbReference type="AlphaFoldDB" id="A0A810KZW6"/>
<dbReference type="InterPro" id="IPR020806">
    <property type="entry name" value="PKS_PP-bd"/>
</dbReference>
<dbReference type="Proteomes" id="UP000680750">
    <property type="component" value="Chromosome"/>
</dbReference>